<comment type="subcellular location">
    <subcellularLocation>
        <location evidence="1">Cell membrane</location>
        <topology evidence="1">Multi-pass membrane protein</topology>
    </subcellularLocation>
</comment>
<dbReference type="AlphaFoldDB" id="A0A9D1VQ49"/>
<dbReference type="Proteomes" id="UP000824246">
    <property type="component" value="Unassembled WGS sequence"/>
</dbReference>
<evidence type="ECO:0000313" key="9">
    <source>
        <dbReference type="Proteomes" id="UP000824246"/>
    </source>
</evidence>
<gene>
    <name evidence="8" type="ORF">H9982_00865</name>
</gene>
<evidence type="ECO:0000313" key="8">
    <source>
        <dbReference type="EMBL" id="HIX44748.1"/>
    </source>
</evidence>
<keyword evidence="2" id="KW-1003">Cell membrane</keyword>
<evidence type="ECO:0000259" key="7">
    <source>
        <dbReference type="Pfam" id="PF09335"/>
    </source>
</evidence>
<evidence type="ECO:0000256" key="2">
    <source>
        <dbReference type="ARBA" id="ARBA00022475"/>
    </source>
</evidence>
<dbReference type="Pfam" id="PF09335">
    <property type="entry name" value="VTT_dom"/>
    <property type="match status" value="1"/>
</dbReference>
<name>A0A9D1VQ49_9BACT</name>
<feature type="non-terminal residue" evidence="8">
    <location>
        <position position="190"/>
    </location>
</feature>
<feature type="domain" description="VTT" evidence="7">
    <location>
        <begin position="32"/>
        <end position="160"/>
    </location>
</feature>
<feature type="transmembrane region" description="Helical" evidence="6">
    <location>
        <begin position="140"/>
        <end position="162"/>
    </location>
</feature>
<protein>
    <submittedName>
        <fullName evidence="8">DedA family protein</fullName>
    </submittedName>
</protein>
<dbReference type="GO" id="GO:0005886">
    <property type="term" value="C:plasma membrane"/>
    <property type="evidence" value="ECO:0007669"/>
    <property type="project" value="UniProtKB-SubCell"/>
</dbReference>
<reference evidence="8" key="1">
    <citation type="journal article" date="2021" name="PeerJ">
        <title>Extensive microbial diversity within the chicken gut microbiome revealed by metagenomics and culture.</title>
        <authorList>
            <person name="Gilroy R."/>
            <person name="Ravi A."/>
            <person name="Getino M."/>
            <person name="Pursley I."/>
            <person name="Horton D.L."/>
            <person name="Alikhan N.F."/>
            <person name="Baker D."/>
            <person name="Gharbi K."/>
            <person name="Hall N."/>
            <person name="Watson M."/>
            <person name="Adriaenssens E.M."/>
            <person name="Foster-Nyarko E."/>
            <person name="Jarju S."/>
            <person name="Secka A."/>
            <person name="Antonio M."/>
            <person name="Oren A."/>
            <person name="Chaudhuri R.R."/>
            <person name="La Ragione R."/>
            <person name="Hildebrand F."/>
            <person name="Pallen M.J."/>
        </authorList>
    </citation>
    <scope>NUCLEOTIDE SEQUENCE</scope>
    <source>
        <strain evidence="8">ChiHjej12B11-16260</strain>
    </source>
</reference>
<evidence type="ECO:0000256" key="1">
    <source>
        <dbReference type="ARBA" id="ARBA00004651"/>
    </source>
</evidence>
<reference evidence="8" key="2">
    <citation type="submission" date="2021-04" db="EMBL/GenBank/DDBJ databases">
        <authorList>
            <person name="Gilroy R."/>
        </authorList>
    </citation>
    <scope>NUCLEOTIDE SEQUENCE</scope>
    <source>
        <strain evidence="8">ChiHjej12B11-16260</strain>
    </source>
</reference>
<evidence type="ECO:0000256" key="4">
    <source>
        <dbReference type="ARBA" id="ARBA00022989"/>
    </source>
</evidence>
<organism evidence="8 9">
    <name type="scientific">Candidatus Barnesiella excrementipullorum</name>
    <dbReference type="NCBI Taxonomy" id="2838479"/>
    <lineage>
        <taxon>Bacteria</taxon>
        <taxon>Pseudomonadati</taxon>
        <taxon>Bacteroidota</taxon>
        <taxon>Bacteroidia</taxon>
        <taxon>Bacteroidales</taxon>
        <taxon>Barnesiellaceae</taxon>
        <taxon>Barnesiella</taxon>
    </lineage>
</organism>
<comment type="caution">
    <text evidence="8">The sequence shown here is derived from an EMBL/GenBank/DDBJ whole genome shotgun (WGS) entry which is preliminary data.</text>
</comment>
<dbReference type="EMBL" id="DXFB01000022">
    <property type="protein sequence ID" value="HIX44748.1"/>
    <property type="molecule type" value="Genomic_DNA"/>
</dbReference>
<evidence type="ECO:0000256" key="3">
    <source>
        <dbReference type="ARBA" id="ARBA00022692"/>
    </source>
</evidence>
<dbReference type="InterPro" id="IPR051311">
    <property type="entry name" value="DedA_domain"/>
</dbReference>
<accession>A0A9D1VQ49</accession>
<keyword evidence="3 6" id="KW-0812">Transmembrane</keyword>
<evidence type="ECO:0000256" key="5">
    <source>
        <dbReference type="ARBA" id="ARBA00023136"/>
    </source>
</evidence>
<keyword evidence="4 6" id="KW-1133">Transmembrane helix</keyword>
<feature type="transmembrane region" description="Helical" evidence="6">
    <location>
        <begin position="49"/>
        <end position="71"/>
    </location>
</feature>
<evidence type="ECO:0000256" key="6">
    <source>
        <dbReference type="SAM" id="Phobius"/>
    </source>
</evidence>
<proteinExistence type="predicted"/>
<dbReference type="PANTHER" id="PTHR42709:SF6">
    <property type="entry name" value="UNDECAPRENYL PHOSPHATE TRANSPORTER A"/>
    <property type="match status" value="1"/>
</dbReference>
<dbReference type="InterPro" id="IPR032816">
    <property type="entry name" value="VTT_dom"/>
</dbReference>
<keyword evidence="5 6" id="KW-0472">Membrane</keyword>
<sequence length="190" mass="21172">MQSIPFIQWCIDHLNYWTITLLMTIESSFIPFPSEIVIPPAAYFGELNLLLIIVFGTIGADLGAIFNYYFALWIGRPIVYKFADSRIGHLCLLDSSKIANAEAFFNKHGVISTLIGRLVPGVRQLISIPAGLARMHFGKFILYTTIGAGIWNTILALIGYALRSVVTPEQLDGAITHYSNELKIIIWALL</sequence>
<dbReference type="PANTHER" id="PTHR42709">
    <property type="entry name" value="ALKALINE PHOSPHATASE LIKE PROTEIN"/>
    <property type="match status" value="1"/>
</dbReference>